<accession>A0AAP0JRV5</accession>
<evidence type="ECO:0000313" key="2">
    <source>
        <dbReference type="EMBL" id="KAK9138736.1"/>
    </source>
</evidence>
<reference evidence="2 3" key="1">
    <citation type="submission" date="2024-01" db="EMBL/GenBank/DDBJ databases">
        <title>Genome assemblies of Stephania.</title>
        <authorList>
            <person name="Yang L."/>
        </authorList>
    </citation>
    <scope>NUCLEOTIDE SEQUENCE [LARGE SCALE GENOMIC DNA]</scope>
    <source>
        <strain evidence="2">QJT</strain>
        <tissue evidence="2">Leaf</tissue>
    </source>
</reference>
<name>A0AAP0JRV5_9MAGN</name>
<keyword evidence="3" id="KW-1185">Reference proteome</keyword>
<sequence>MADVNVNSNSGSETSEIGAMEEEERNTLNNAGGALGRLASVLRVIRMYAARLLTLRTVRAITFQVIEGMGLKVTPFLEIFAILFDMSSLMAYYRSGRQE</sequence>
<gene>
    <name evidence="2" type="ORF">Sjap_009330</name>
</gene>
<comment type="caution">
    <text evidence="2">The sequence shown here is derived from an EMBL/GenBank/DDBJ whole genome shotgun (WGS) entry which is preliminary data.</text>
</comment>
<feature type="compositionally biased region" description="Polar residues" evidence="1">
    <location>
        <begin position="1"/>
        <end position="15"/>
    </location>
</feature>
<feature type="region of interest" description="Disordered" evidence="1">
    <location>
        <begin position="1"/>
        <end position="23"/>
    </location>
</feature>
<dbReference type="EMBL" id="JBBNAE010000003">
    <property type="protein sequence ID" value="KAK9138736.1"/>
    <property type="molecule type" value="Genomic_DNA"/>
</dbReference>
<organism evidence="2 3">
    <name type="scientific">Stephania japonica</name>
    <dbReference type="NCBI Taxonomy" id="461633"/>
    <lineage>
        <taxon>Eukaryota</taxon>
        <taxon>Viridiplantae</taxon>
        <taxon>Streptophyta</taxon>
        <taxon>Embryophyta</taxon>
        <taxon>Tracheophyta</taxon>
        <taxon>Spermatophyta</taxon>
        <taxon>Magnoliopsida</taxon>
        <taxon>Ranunculales</taxon>
        <taxon>Menispermaceae</taxon>
        <taxon>Menispermoideae</taxon>
        <taxon>Cissampelideae</taxon>
        <taxon>Stephania</taxon>
    </lineage>
</organism>
<dbReference type="Proteomes" id="UP001417504">
    <property type="component" value="Unassembled WGS sequence"/>
</dbReference>
<evidence type="ECO:0000313" key="3">
    <source>
        <dbReference type="Proteomes" id="UP001417504"/>
    </source>
</evidence>
<protein>
    <submittedName>
        <fullName evidence="2">Uncharacterized protein</fullName>
    </submittedName>
</protein>
<dbReference type="AlphaFoldDB" id="A0AAP0JRV5"/>
<proteinExistence type="predicted"/>
<evidence type="ECO:0000256" key="1">
    <source>
        <dbReference type="SAM" id="MobiDB-lite"/>
    </source>
</evidence>